<name>A0A419T534_9FIRM</name>
<evidence type="ECO:0000313" key="2">
    <source>
        <dbReference type="Proteomes" id="UP000284277"/>
    </source>
</evidence>
<proteinExistence type="predicted"/>
<protein>
    <submittedName>
        <fullName evidence="1">Uncharacterized protein</fullName>
    </submittedName>
</protein>
<reference evidence="1 2" key="1">
    <citation type="submission" date="2016-08" db="EMBL/GenBank/DDBJ databases">
        <title>A new outlook on sporulation: Clostridium algidixylanolyticum.</title>
        <authorList>
            <person name="Poppleton D.I."/>
            <person name="Gribaldo S."/>
        </authorList>
    </citation>
    <scope>NUCLEOTIDE SEQUENCE [LARGE SCALE GENOMIC DNA]</scope>
    <source>
        <strain evidence="1 2">SPL73</strain>
    </source>
</reference>
<sequence>MGMTTGRMNQLVIMVNLCSSVVEGIEHLMSNQENKRLKEDTVSGLMTLVGNLKEMKADKSVTHETRWMAEIIKNWLFVYDQEFKDRLYRWYFTTLKEIRNLMAEELETCPICSGKGVPHYSAVLYMETGEQEETVSKPVRIFMKCEECGNYYLAKDERNFLKEYKEHSRTKAGCERLLKDVSSFAPEGSLLFIGDKKSQLYKEAEKTGYTLKAITLEESEGHKGYEKYSVVILDHIPKTRDVRTVLTRAAERLTDDGVLWFDGPDFEKTLASLEKKGTPIWRREASEVCFTEEGVDILAQSCGLSIKSYRRVGTAWGRIEVIAKKLV</sequence>
<comment type="caution">
    <text evidence="1">The sequence shown here is derived from an EMBL/GenBank/DDBJ whole genome shotgun (WGS) entry which is preliminary data.</text>
</comment>
<evidence type="ECO:0000313" key="1">
    <source>
        <dbReference type="EMBL" id="RKD32667.1"/>
    </source>
</evidence>
<gene>
    <name evidence="1" type="ORF">BET01_17320</name>
</gene>
<keyword evidence="2" id="KW-1185">Reference proteome</keyword>
<accession>A0A419T534</accession>
<dbReference type="AlphaFoldDB" id="A0A419T534"/>
<dbReference type="EMBL" id="MCIA01000010">
    <property type="protein sequence ID" value="RKD32667.1"/>
    <property type="molecule type" value="Genomic_DNA"/>
</dbReference>
<organism evidence="1 2">
    <name type="scientific">Lacrimispora algidixylanolytica</name>
    <dbReference type="NCBI Taxonomy" id="94868"/>
    <lineage>
        <taxon>Bacteria</taxon>
        <taxon>Bacillati</taxon>
        <taxon>Bacillota</taxon>
        <taxon>Clostridia</taxon>
        <taxon>Lachnospirales</taxon>
        <taxon>Lachnospiraceae</taxon>
        <taxon>Lacrimispora</taxon>
    </lineage>
</organism>
<dbReference type="Proteomes" id="UP000284277">
    <property type="component" value="Unassembled WGS sequence"/>
</dbReference>